<dbReference type="PANTHER" id="PTHR47341:SF1">
    <property type="entry name" value="GATA-TYPE ZINC FINGER PROTEIN 1"/>
    <property type="match status" value="1"/>
</dbReference>
<dbReference type="InterPro" id="IPR000679">
    <property type="entry name" value="Znf_GATA"/>
</dbReference>
<reference evidence="5" key="1">
    <citation type="submission" date="2025-08" db="UniProtKB">
        <authorList>
            <consortium name="Ensembl"/>
        </authorList>
    </citation>
    <scope>IDENTIFICATION</scope>
</reference>
<dbReference type="GO" id="GO:0008270">
    <property type="term" value="F:zinc ion binding"/>
    <property type="evidence" value="ECO:0007669"/>
    <property type="project" value="UniProtKB-KW"/>
</dbReference>
<dbReference type="GO" id="GO:0005634">
    <property type="term" value="C:nucleus"/>
    <property type="evidence" value="ECO:0007669"/>
    <property type="project" value="TreeGrafter"/>
</dbReference>
<dbReference type="GO" id="GO:0006357">
    <property type="term" value="P:regulation of transcription by RNA polymerase II"/>
    <property type="evidence" value="ECO:0007669"/>
    <property type="project" value="TreeGrafter"/>
</dbReference>
<evidence type="ECO:0000256" key="3">
    <source>
        <dbReference type="SAM" id="MobiDB-lite"/>
    </source>
</evidence>
<dbReference type="GO" id="GO:0048599">
    <property type="term" value="P:oocyte development"/>
    <property type="evidence" value="ECO:0007669"/>
    <property type="project" value="TreeGrafter"/>
</dbReference>
<dbReference type="PROSITE" id="PS50114">
    <property type="entry name" value="GATA_ZN_FINGER_2"/>
    <property type="match status" value="1"/>
</dbReference>
<feature type="domain" description="GATA-type" evidence="4">
    <location>
        <begin position="322"/>
        <end position="357"/>
    </location>
</feature>
<dbReference type="AlphaFoldDB" id="A0A3Q2DS59"/>
<dbReference type="GO" id="GO:0043565">
    <property type="term" value="F:sequence-specific DNA binding"/>
    <property type="evidence" value="ECO:0007669"/>
    <property type="project" value="InterPro"/>
</dbReference>
<feature type="region of interest" description="Disordered" evidence="3">
    <location>
        <begin position="41"/>
        <end position="72"/>
    </location>
</feature>
<dbReference type="Ensembl" id="ENSCVAT00000011211.1">
    <property type="protein sequence ID" value="ENSCVAP00000021669.1"/>
    <property type="gene ID" value="ENSCVAG00000003889.1"/>
</dbReference>
<dbReference type="Gene3D" id="3.30.50.10">
    <property type="entry name" value="Erythroid Transcription Factor GATA-1, subunit A"/>
    <property type="match status" value="1"/>
</dbReference>
<sequence>MSTVPRTEAPILQENQSRVEHNDSRPALLYLFNEVSKLAAPIPNSLPDTKPSLKKPDASDDQKSKKEKQEPTTCISAEAPLVNEHLFQSAHSSHRHDLSCMKPYNHMENVMEEGHSSDALTLPHSERNSPWKALSLINLHCERLLNEEDVEMPSFSLGLSSSRGDHSNGTFTTAAAGLKEGGLISAQAHKLERRHRANEENEAAADNSTSPRLDLLTATAPERRRERNDEKDQPCTNKCRPKTQRKQPHPSRSADIQDPGFQGVAFRIEAELDDNREQCRLLITSKYSNELCKTGRKLKLRTRTSQRLAKTSSSDEENDQMAHKGKICASCCTRKTPMWRDAEDGTPLCNACGIRYKKYRVRCVKCWLIPRKEGNSSLLCMRCGNCVKLTSSAHGWSQTD</sequence>
<accession>A0A3Q2DS59</accession>
<dbReference type="GeneTree" id="ENSGT00470000042444"/>
<feature type="compositionally biased region" description="Basic residues" evidence="3">
    <location>
        <begin position="239"/>
        <end position="249"/>
    </location>
</feature>
<feature type="compositionally biased region" description="Basic and acidic residues" evidence="3">
    <location>
        <begin position="54"/>
        <end position="70"/>
    </location>
</feature>
<feature type="region of interest" description="Disordered" evidence="3">
    <location>
        <begin position="1"/>
        <end position="23"/>
    </location>
</feature>
<feature type="compositionally biased region" description="Basic and acidic residues" evidence="3">
    <location>
        <begin position="221"/>
        <end position="233"/>
    </location>
</feature>
<dbReference type="CDD" id="cd00202">
    <property type="entry name" value="ZnF_GATA"/>
    <property type="match status" value="1"/>
</dbReference>
<feature type="region of interest" description="Disordered" evidence="3">
    <location>
        <begin position="190"/>
        <end position="260"/>
    </location>
</feature>
<proteinExistence type="predicted"/>
<evidence type="ECO:0000256" key="2">
    <source>
        <dbReference type="PROSITE-ProRule" id="PRU00094"/>
    </source>
</evidence>
<evidence type="ECO:0000259" key="4">
    <source>
        <dbReference type="PROSITE" id="PS50114"/>
    </source>
</evidence>
<dbReference type="InterPro" id="IPR013088">
    <property type="entry name" value="Znf_NHR/GATA"/>
</dbReference>
<keyword evidence="2" id="KW-0863">Zinc-finger</keyword>
<keyword evidence="2" id="KW-0862">Zinc</keyword>
<organism evidence="5 6">
    <name type="scientific">Cyprinodon variegatus</name>
    <name type="common">Sheepshead minnow</name>
    <dbReference type="NCBI Taxonomy" id="28743"/>
    <lineage>
        <taxon>Eukaryota</taxon>
        <taxon>Metazoa</taxon>
        <taxon>Chordata</taxon>
        <taxon>Craniata</taxon>
        <taxon>Vertebrata</taxon>
        <taxon>Euteleostomi</taxon>
        <taxon>Actinopterygii</taxon>
        <taxon>Neopterygii</taxon>
        <taxon>Teleostei</taxon>
        <taxon>Neoteleostei</taxon>
        <taxon>Acanthomorphata</taxon>
        <taxon>Ovalentaria</taxon>
        <taxon>Atherinomorphae</taxon>
        <taxon>Cyprinodontiformes</taxon>
        <taxon>Cyprinodontidae</taxon>
        <taxon>Cyprinodon</taxon>
    </lineage>
</organism>
<protein>
    <submittedName>
        <fullName evidence="5">Zinc finger GATA like protein 1</fullName>
    </submittedName>
</protein>
<dbReference type="Proteomes" id="UP000265020">
    <property type="component" value="Unassembled WGS sequence"/>
</dbReference>
<keyword evidence="2" id="KW-0479">Metal-binding</keyword>
<dbReference type="Pfam" id="PF00320">
    <property type="entry name" value="GATA"/>
    <property type="match status" value="1"/>
</dbReference>
<keyword evidence="6" id="KW-1185">Reference proteome</keyword>
<evidence type="ECO:0000256" key="1">
    <source>
        <dbReference type="ARBA" id="ARBA00023242"/>
    </source>
</evidence>
<dbReference type="SUPFAM" id="SSF57716">
    <property type="entry name" value="Glucocorticoid receptor-like (DNA-binding domain)"/>
    <property type="match status" value="1"/>
</dbReference>
<keyword evidence="1" id="KW-0539">Nucleus</keyword>
<dbReference type="STRING" id="28743.ENSCVAP00000021669"/>
<dbReference type="SMART" id="SM00401">
    <property type="entry name" value="ZnF_GATA"/>
    <property type="match status" value="1"/>
</dbReference>
<reference evidence="5" key="2">
    <citation type="submission" date="2025-09" db="UniProtKB">
        <authorList>
            <consortium name="Ensembl"/>
        </authorList>
    </citation>
    <scope>IDENTIFICATION</scope>
</reference>
<name>A0A3Q2DS59_CYPVA</name>
<dbReference type="PANTHER" id="PTHR47341">
    <property type="entry name" value="GATA-TYPE ZINC FINGER PROTEIN 1"/>
    <property type="match status" value="1"/>
</dbReference>
<evidence type="ECO:0000313" key="5">
    <source>
        <dbReference type="Ensembl" id="ENSCVAP00000021669.1"/>
    </source>
</evidence>
<dbReference type="InterPro" id="IPR053116">
    <property type="entry name" value="GATA-type_Znf_Regulator"/>
</dbReference>
<evidence type="ECO:0000313" key="6">
    <source>
        <dbReference type="Proteomes" id="UP000265020"/>
    </source>
</evidence>
<dbReference type="GO" id="GO:0007283">
    <property type="term" value="P:spermatogenesis"/>
    <property type="evidence" value="ECO:0007669"/>
    <property type="project" value="TreeGrafter"/>
</dbReference>